<evidence type="ECO:0000256" key="10">
    <source>
        <dbReference type="ARBA" id="ARBA00023136"/>
    </source>
</evidence>
<keyword evidence="10 12" id="KW-0472">Membrane</keyword>
<dbReference type="GO" id="GO:0045259">
    <property type="term" value="C:proton-transporting ATP synthase complex"/>
    <property type="evidence" value="ECO:0007669"/>
    <property type="project" value="UniProtKB-KW"/>
</dbReference>
<organism evidence="14">
    <name type="scientific">uncultured Desulfobacterium sp</name>
    <dbReference type="NCBI Taxonomy" id="201089"/>
    <lineage>
        <taxon>Bacteria</taxon>
        <taxon>Pseudomonadati</taxon>
        <taxon>Thermodesulfobacteriota</taxon>
        <taxon>Desulfobacteria</taxon>
        <taxon>Desulfobacterales</taxon>
        <taxon>Desulfobacteriaceae</taxon>
        <taxon>Desulfobacterium</taxon>
        <taxon>environmental samples</taxon>
    </lineage>
</organism>
<feature type="transmembrane region" description="Helical" evidence="12">
    <location>
        <begin position="145"/>
        <end position="169"/>
    </location>
</feature>
<comment type="subcellular location">
    <subcellularLocation>
        <location evidence="12 13">Cell membrane</location>
        <topology evidence="12 13">Multi-pass membrane protein</topology>
    </subcellularLocation>
    <subcellularLocation>
        <location evidence="1">Membrane</location>
        <topology evidence="1">Multi-pass membrane protein</topology>
    </subcellularLocation>
</comment>
<dbReference type="InterPro" id="IPR023011">
    <property type="entry name" value="ATP_synth_F0_asu_AS"/>
</dbReference>
<feature type="transmembrane region" description="Helical" evidence="12">
    <location>
        <begin position="181"/>
        <end position="200"/>
    </location>
</feature>
<keyword evidence="4 12" id="KW-1003">Cell membrane</keyword>
<dbReference type="PRINTS" id="PR00123">
    <property type="entry name" value="ATPASEA"/>
</dbReference>
<keyword evidence="3 12" id="KW-0813">Transport</keyword>
<comment type="similarity">
    <text evidence="2 12 13">Belongs to the ATPase A chain family.</text>
</comment>
<dbReference type="InterPro" id="IPR045082">
    <property type="entry name" value="ATP_syn_F0_a_bact/chloroplast"/>
</dbReference>
<evidence type="ECO:0000256" key="6">
    <source>
        <dbReference type="ARBA" id="ARBA00022692"/>
    </source>
</evidence>
<evidence type="ECO:0000256" key="4">
    <source>
        <dbReference type="ARBA" id="ARBA00022475"/>
    </source>
</evidence>
<evidence type="ECO:0000256" key="5">
    <source>
        <dbReference type="ARBA" id="ARBA00022547"/>
    </source>
</evidence>
<evidence type="ECO:0000313" key="14">
    <source>
        <dbReference type="EMBL" id="SPD74860.1"/>
    </source>
</evidence>
<evidence type="ECO:0000256" key="8">
    <source>
        <dbReference type="ARBA" id="ARBA00022989"/>
    </source>
</evidence>
<keyword evidence="6 12" id="KW-0812">Transmembrane</keyword>
<evidence type="ECO:0000256" key="11">
    <source>
        <dbReference type="ARBA" id="ARBA00023310"/>
    </source>
</evidence>
<feature type="transmembrane region" description="Helical" evidence="12">
    <location>
        <begin position="206"/>
        <end position="227"/>
    </location>
</feature>
<evidence type="ECO:0000256" key="9">
    <source>
        <dbReference type="ARBA" id="ARBA00023065"/>
    </source>
</evidence>
<evidence type="ECO:0000256" key="12">
    <source>
        <dbReference type="HAMAP-Rule" id="MF_01393"/>
    </source>
</evidence>
<feature type="transmembrane region" description="Helical" evidence="12">
    <location>
        <begin position="80"/>
        <end position="101"/>
    </location>
</feature>
<evidence type="ECO:0000256" key="1">
    <source>
        <dbReference type="ARBA" id="ARBA00004141"/>
    </source>
</evidence>
<dbReference type="CDD" id="cd00310">
    <property type="entry name" value="ATP-synt_Fo_a_6"/>
    <property type="match status" value="1"/>
</dbReference>
<keyword evidence="5 12" id="KW-0138">CF(0)</keyword>
<dbReference type="InterPro" id="IPR000568">
    <property type="entry name" value="ATP_synth_F0_asu"/>
</dbReference>
<protein>
    <recommendedName>
        <fullName evidence="12 13">ATP synthase subunit a</fullName>
    </recommendedName>
    <alternativeName>
        <fullName evidence="12">ATP synthase F0 sector subunit a</fullName>
    </alternativeName>
    <alternativeName>
        <fullName evidence="12">F-ATPase subunit 6</fullName>
    </alternativeName>
</protein>
<feature type="transmembrane region" description="Helical" evidence="12">
    <location>
        <begin position="6"/>
        <end position="24"/>
    </location>
</feature>
<dbReference type="Gene3D" id="1.20.120.220">
    <property type="entry name" value="ATP synthase, F0 complex, subunit A"/>
    <property type="match status" value="1"/>
</dbReference>
<keyword evidence="8 12" id="KW-1133">Transmembrane helix</keyword>
<dbReference type="AlphaFoldDB" id="A0A445MZD4"/>
<dbReference type="PANTHER" id="PTHR42823">
    <property type="entry name" value="ATP SYNTHASE SUBUNIT A, CHLOROPLASTIC"/>
    <property type="match status" value="1"/>
</dbReference>
<evidence type="ECO:0000256" key="2">
    <source>
        <dbReference type="ARBA" id="ARBA00006810"/>
    </source>
</evidence>
<dbReference type="HAMAP" id="MF_01393">
    <property type="entry name" value="ATP_synth_a_bact"/>
    <property type="match status" value="1"/>
</dbReference>
<dbReference type="Pfam" id="PF00119">
    <property type="entry name" value="ATP-synt_A"/>
    <property type="match status" value="1"/>
</dbReference>
<comment type="function">
    <text evidence="12 13">Key component of the proton channel; it plays a direct role in the translocation of protons across the membrane.</text>
</comment>
<accession>A0A445MZD4</accession>
<evidence type="ECO:0000256" key="13">
    <source>
        <dbReference type="RuleBase" id="RU000483"/>
    </source>
</evidence>
<keyword evidence="7 12" id="KW-0375">Hydrogen ion transport</keyword>
<dbReference type="PROSITE" id="PS00449">
    <property type="entry name" value="ATPASE_A"/>
    <property type="match status" value="1"/>
</dbReference>
<keyword evidence="11 12" id="KW-0066">ATP synthesis</keyword>
<dbReference type="SUPFAM" id="SSF81336">
    <property type="entry name" value="F1F0 ATP synthase subunit A"/>
    <property type="match status" value="1"/>
</dbReference>
<keyword evidence="9 12" id="KW-0406">Ion transport</keyword>
<dbReference type="NCBIfam" id="TIGR01131">
    <property type="entry name" value="ATP_synt_6_or_A"/>
    <property type="match status" value="1"/>
</dbReference>
<dbReference type="GO" id="GO:0046933">
    <property type="term" value="F:proton-transporting ATP synthase activity, rotational mechanism"/>
    <property type="evidence" value="ECO:0007669"/>
    <property type="project" value="UniProtKB-UniRule"/>
</dbReference>
<evidence type="ECO:0000256" key="3">
    <source>
        <dbReference type="ARBA" id="ARBA00022448"/>
    </source>
</evidence>
<gene>
    <name evidence="12 14" type="primary">atpB</name>
    <name evidence="14" type="ORF">PITCH_A350069</name>
</gene>
<feature type="transmembrane region" description="Helical" evidence="12">
    <location>
        <begin position="113"/>
        <end position="133"/>
    </location>
</feature>
<dbReference type="PANTHER" id="PTHR42823:SF3">
    <property type="entry name" value="ATP SYNTHASE SUBUNIT A, CHLOROPLASTIC"/>
    <property type="match status" value="1"/>
</dbReference>
<proteinExistence type="inferred from homology"/>
<feature type="transmembrane region" description="Helical" evidence="12">
    <location>
        <begin position="31"/>
        <end position="51"/>
    </location>
</feature>
<reference evidence="14" key="1">
    <citation type="submission" date="2018-01" db="EMBL/GenBank/DDBJ databases">
        <authorList>
            <person name="Regsiter A."/>
            <person name="William W."/>
        </authorList>
    </citation>
    <scope>NUCLEOTIDE SEQUENCE</scope>
    <source>
        <strain evidence="14">TRIP AH-1</strain>
    </source>
</reference>
<dbReference type="GO" id="GO:0042777">
    <property type="term" value="P:proton motive force-driven plasma membrane ATP synthesis"/>
    <property type="evidence" value="ECO:0007669"/>
    <property type="project" value="TreeGrafter"/>
</dbReference>
<dbReference type="EMBL" id="OJIN01000176">
    <property type="protein sequence ID" value="SPD74860.1"/>
    <property type="molecule type" value="Genomic_DNA"/>
</dbReference>
<dbReference type="GO" id="GO:0005886">
    <property type="term" value="C:plasma membrane"/>
    <property type="evidence" value="ECO:0007669"/>
    <property type="project" value="UniProtKB-SubCell"/>
</dbReference>
<name>A0A445MZD4_9BACT</name>
<sequence>MEHPIFFLNTILASLGLEHFGFSYQHVTHSWLVMLILIVCAILFGKGVQLLPHKGQNVFEVIIDGLETFMVEISGPEGRFFFPYIATVFLFILVSNLIGLIPGFFSPTANINTTLGLALCSFILTHAIGIKYHGVKYIKHFMGPVWWLVPLMLPIEIIGHVARIMSLSVRLFGNIFGKETVLGILFGMAVASAAACLAPLPILFLGILVSFIQALVFMLLSIMYFVGAMQEAH</sequence>
<dbReference type="InterPro" id="IPR035908">
    <property type="entry name" value="F0_ATP_A_sf"/>
</dbReference>
<evidence type="ECO:0000256" key="7">
    <source>
        <dbReference type="ARBA" id="ARBA00022781"/>
    </source>
</evidence>